<dbReference type="SUPFAM" id="SSF54236">
    <property type="entry name" value="Ubiquitin-like"/>
    <property type="match status" value="2"/>
</dbReference>
<keyword evidence="2" id="KW-0175">Coiled coil</keyword>
<dbReference type="InterPro" id="IPR019954">
    <property type="entry name" value="Ubiquitin_CS"/>
</dbReference>
<dbReference type="OrthoDB" id="428577at2759"/>
<feature type="domain" description="Ubiquitin-like" evidence="3">
    <location>
        <begin position="161"/>
        <end position="224"/>
    </location>
</feature>
<dbReference type="STRING" id="105231.A0A1Y1HPA0"/>
<keyword evidence="5" id="KW-1185">Reference proteome</keyword>
<dbReference type="AlphaFoldDB" id="A0A1Y1HPA0"/>
<evidence type="ECO:0000256" key="2">
    <source>
        <dbReference type="SAM" id="Coils"/>
    </source>
</evidence>
<feature type="domain" description="Ubiquitin-like" evidence="3">
    <location>
        <begin position="250"/>
        <end position="326"/>
    </location>
</feature>
<dbReference type="GO" id="GO:0031625">
    <property type="term" value="F:ubiquitin protein ligase binding"/>
    <property type="evidence" value="ECO:0000318"/>
    <property type="project" value="GO_Central"/>
</dbReference>
<dbReference type="InterPro" id="IPR000626">
    <property type="entry name" value="Ubiquitin-like_dom"/>
</dbReference>
<evidence type="ECO:0000256" key="1">
    <source>
        <dbReference type="ARBA" id="ARBA00022499"/>
    </source>
</evidence>
<dbReference type="GO" id="GO:0005737">
    <property type="term" value="C:cytoplasm"/>
    <property type="evidence" value="ECO:0000318"/>
    <property type="project" value="GO_Central"/>
</dbReference>
<dbReference type="GO" id="GO:0019941">
    <property type="term" value="P:modification-dependent protein catabolic process"/>
    <property type="evidence" value="ECO:0000318"/>
    <property type="project" value="GO_Central"/>
</dbReference>
<evidence type="ECO:0000313" key="5">
    <source>
        <dbReference type="Proteomes" id="UP000054558"/>
    </source>
</evidence>
<dbReference type="Pfam" id="PF00240">
    <property type="entry name" value="ubiquitin"/>
    <property type="match status" value="2"/>
</dbReference>
<sequence>MVAFELYTGGKCLPGQQVLPGVDPSILTAGAFKALLGQKLCISFRTMRLLLGGWRPLLDDERVQDLYLQYYEQSRWGGEDSAENSAAQYTSNLLRSAEVIFDVDTGRLFYEQDKGTAEMELKDEEGLAGFCALNELELHIKVTVAPLPSRYLPWAGTGGTVVVLVMGANDAITHHVSLSTINKSTTVEALKSMIFQRTGIPLDEQLLHFADGSRLVDNDPRSKYCWQAGIQSRSFLIVRRFVGKGKEETMLLFCKTLTGKTIYLRHCRSSMTIDELKAAVQDMEGIPPDQQRLIFAGKQLEDGRTLADYNIQDESTLHLVLRLRGGMYHVSSGRIDLEQLRALTSQLEVKMVQRGVCIGKRSVQIDGTTDAGRLSEALSGLHTEEENIRELEAKKRELEQAIAALKQKAHLDVVTRI</sequence>
<accession>A0A1Y1HPA0</accession>
<dbReference type="FunFam" id="3.10.20.90:FF:000160">
    <property type="entry name" value="Polyubiquitin-C"/>
    <property type="match status" value="1"/>
</dbReference>
<reference evidence="4 5" key="1">
    <citation type="journal article" date="2014" name="Nat. Commun.">
        <title>Klebsormidium flaccidum genome reveals primary factors for plant terrestrial adaptation.</title>
        <authorList>
            <person name="Hori K."/>
            <person name="Maruyama F."/>
            <person name="Fujisawa T."/>
            <person name="Togashi T."/>
            <person name="Yamamoto N."/>
            <person name="Seo M."/>
            <person name="Sato S."/>
            <person name="Yamada T."/>
            <person name="Mori H."/>
            <person name="Tajima N."/>
            <person name="Moriyama T."/>
            <person name="Ikeuchi M."/>
            <person name="Watanabe M."/>
            <person name="Wada H."/>
            <person name="Kobayashi K."/>
            <person name="Saito M."/>
            <person name="Masuda T."/>
            <person name="Sasaki-Sekimoto Y."/>
            <person name="Mashiguchi K."/>
            <person name="Awai K."/>
            <person name="Shimojima M."/>
            <person name="Masuda S."/>
            <person name="Iwai M."/>
            <person name="Nobusawa T."/>
            <person name="Narise T."/>
            <person name="Kondo S."/>
            <person name="Saito H."/>
            <person name="Sato R."/>
            <person name="Murakawa M."/>
            <person name="Ihara Y."/>
            <person name="Oshima-Yamada Y."/>
            <person name="Ohtaka K."/>
            <person name="Satoh M."/>
            <person name="Sonobe K."/>
            <person name="Ishii M."/>
            <person name="Ohtani R."/>
            <person name="Kanamori-Sato M."/>
            <person name="Honoki R."/>
            <person name="Miyazaki D."/>
            <person name="Mochizuki H."/>
            <person name="Umetsu J."/>
            <person name="Higashi K."/>
            <person name="Shibata D."/>
            <person name="Kamiya Y."/>
            <person name="Sato N."/>
            <person name="Nakamura Y."/>
            <person name="Tabata S."/>
            <person name="Ida S."/>
            <person name="Kurokawa K."/>
            <person name="Ohta H."/>
        </authorList>
    </citation>
    <scope>NUCLEOTIDE SEQUENCE [LARGE SCALE GENOMIC DNA]</scope>
    <source>
        <strain evidence="4 5">NIES-2285</strain>
    </source>
</reference>
<dbReference type="GO" id="GO:0016567">
    <property type="term" value="P:protein ubiquitination"/>
    <property type="evidence" value="ECO:0000318"/>
    <property type="project" value="GO_Central"/>
</dbReference>
<name>A0A1Y1HPA0_KLENI</name>
<protein>
    <submittedName>
        <fullName evidence="4">Ubiquitin family protein</fullName>
    </submittedName>
</protein>
<dbReference type="InterPro" id="IPR029071">
    <property type="entry name" value="Ubiquitin-like_domsf"/>
</dbReference>
<organism evidence="4 5">
    <name type="scientific">Klebsormidium nitens</name>
    <name type="common">Green alga</name>
    <name type="synonym">Ulothrix nitens</name>
    <dbReference type="NCBI Taxonomy" id="105231"/>
    <lineage>
        <taxon>Eukaryota</taxon>
        <taxon>Viridiplantae</taxon>
        <taxon>Streptophyta</taxon>
        <taxon>Klebsormidiophyceae</taxon>
        <taxon>Klebsormidiales</taxon>
        <taxon>Klebsormidiaceae</taxon>
        <taxon>Klebsormidium</taxon>
    </lineage>
</organism>
<dbReference type="GO" id="GO:0005634">
    <property type="term" value="C:nucleus"/>
    <property type="evidence" value="ECO:0000318"/>
    <property type="project" value="GO_Central"/>
</dbReference>
<dbReference type="EMBL" id="DF236962">
    <property type="protein sequence ID" value="GAQ78436.1"/>
    <property type="molecule type" value="Genomic_DNA"/>
</dbReference>
<keyword evidence="1" id="KW-1017">Isopeptide bond</keyword>
<gene>
    <name evidence="4" type="ORF">KFL_000130180</name>
</gene>
<evidence type="ECO:0000313" key="4">
    <source>
        <dbReference type="EMBL" id="GAQ78436.1"/>
    </source>
</evidence>
<dbReference type="Proteomes" id="UP000054558">
    <property type="component" value="Unassembled WGS sequence"/>
</dbReference>
<dbReference type="GO" id="GO:0003729">
    <property type="term" value="F:mRNA binding"/>
    <property type="evidence" value="ECO:0007669"/>
    <property type="project" value="UniProtKB-ARBA"/>
</dbReference>
<proteinExistence type="predicted"/>
<dbReference type="PROSITE" id="PS50053">
    <property type="entry name" value="UBIQUITIN_2"/>
    <property type="match status" value="2"/>
</dbReference>
<feature type="coiled-coil region" evidence="2">
    <location>
        <begin position="374"/>
        <end position="411"/>
    </location>
</feature>
<dbReference type="InterPro" id="IPR050158">
    <property type="entry name" value="Ubiquitin_ubiquitin-like"/>
</dbReference>
<dbReference type="Gene3D" id="3.10.20.90">
    <property type="entry name" value="Phosphatidylinositol 3-kinase Catalytic Subunit, Chain A, domain 1"/>
    <property type="match status" value="2"/>
</dbReference>
<dbReference type="PROSITE" id="PS00299">
    <property type="entry name" value="UBIQUITIN_1"/>
    <property type="match status" value="1"/>
</dbReference>
<dbReference type="GO" id="GO:0031386">
    <property type="term" value="F:protein tag activity"/>
    <property type="evidence" value="ECO:0000318"/>
    <property type="project" value="GO_Central"/>
</dbReference>
<dbReference type="PRINTS" id="PR00348">
    <property type="entry name" value="UBIQUITIN"/>
</dbReference>
<dbReference type="InterPro" id="IPR019956">
    <property type="entry name" value="Ubiquitin_dom"/>
</dbReference>
<dbReference type="PANTHER" id="PTHR10666">
    <property type="entry name" value="UBIQUITIN"/>
    <property type="match status" value="1"/>
</dbReference>
<evidence type="ECO:0000259" key="3">
    <source>
        <dbReference type="PROSITE" id="PS50053"/>
    </source>
</evidence>
<dbReference type="SMART" id="SM00213">
    <property type="entry name" value="UBQ"/>
    <property type="match status" value="2"/>
</dbReference>